<gene>
    <name evidence="2" type="ORF">EC957_006432</name>
</gene>
<sequence length="456" mass="51420">MYALALQATILVRIKHVEYLSHGVFFTTKLEFFEIGRVLPEGFQVRDINMAQDDSLMDIKAGVITPETQERFVDLKNKGTTLKDGDDDDSSGHPRWRTILSAVESTLGPDHVHRSHFDHLKRKRPYAAEYDHDPDEVEGEHKSVDDVDNGSELESTNVAEDAAEALVMDIDWRYIASDGQPGCIHWDDNIGYGVEQGISDGSRSNGSEDGEELVASVKRDVSELPTIPKKLGQTCTEMVWAVAKDIDNLWTGATYIKLYGFIWHQGENEPIMNFVEPRRSRRQMRRDLPIRGTLLDTNLALQDDSPFDDLDRALDLMDASKLERKVKTVLGLIAEHNLHKPAPVERVADLDPLDARIAEARLDKIGMGPDNTDTTSETHDDDEDSDDKEFQDDEIDPASGKEPSRPHLKVLQTLTRRILQDPDPDLDTAVTAQTICERAYGKSKFSKMEYERPPRS</sequence>
<dbReference type="Proteomes" id="UP000723463">
    <property type="component" value="Unassembled WGS sequence"/>
</dbReference>
<proteinExistence type="predicted"/>
<dbReference type="EMBL" id="JAAAXW010000296">
    <property type="protein sequence ID" value="KAF9538593.1"/>
    <property type="molecule type" value="Genomic_DNA"/>
</dbReference>
<protein>
    <submittedName>
        <fullName evidence="2">Uncharacterized protein</fullName>
    </submittedName>
</protein>
<accession>A0A9P6EZ18</accession>
<evidence type="ECO:0000313" key="3">
    <source>
        <dbReference type="Proteomes" id="UP000723463"/>
    </source>
</evidence>
<keyword evidence="3" id="KW-1185">Reference proteome</keyword>
<evidence type="ECO:0000256" key="1">
    <source>
        <dbReference type="SAM" id="MobiDB-lite"/>
    </source>
</evidence>
<reference evidence="2" key="1">
    <citation type="journal article" date="2020" name="Fungal Divers.">
        <title>Resolving the Mortierellaceae phylogeny through synthesis of multi-gene phylogenetics and phylogenomics.</title>
        <authorList>
            <person name="Vandepol N."/>
            <person name="Liber J."/>
            <person name="Desiro A."/>
            <person name="Na H."/>
            <person name="Kennedy M."/>
            <person name="Barry K."/>
            <person name="Grigoriev I.V."/>
            <person name="Miller A.N."/>
            <person name="O'Donnell K."/>
            <person name="Stajich J.E."/>
            <person name="Bonito G."/>
        </authorList>
    </citation>
    <scope>NUCLEOTIDE SEQUENCE</scope>
    <source>
        <strain evidence="2">NRRL 2591</strain>
    </source>
</reference>
<comment type="caution">
    <text evidence="2">The sequence shown here is derived from an EMBL/GenBank/DDBJ whole genome shotgun (WGS) entry which is preliminary data.</text>
</comment>
<organism evidence="2 3">
    <name type="scientific">Mortierella hygrophila</name>
    <dbReference type="NCBI Taxonomy" id="979708"/>
    <lineage>
        <taxon>Eukaryota</taxon>
        <taxon>Fungi</taxon>
        <taxon>Fungi incertae sedis</taxon>
        <taxon>Mucoromycota</taxon>
        <taxon>Mortierellomycotina</taxon>
        <taxon>Mortierellomycetes</taxon>
        <taxon>Mortierellales</taxon>
        <taxon>Mortierellaceae</taxon>
        <taxon>Mortierella</taxon>
    </lineage>
</organism>
<evidence type="ECO:0000313" key="2">
    <source>
        <dbReference type="EMBL" id="KAF9538593.1"/>
    </source>
</evidence>
<feature type="compositionally biased region" description="Acidic residues" evidence="1">
    <location>
        <begin position="379"/>
        <end position="396"/>
    </location>
</feature>
<dbReference type="AlphaFoldDB" id="A0A9P6EZ18"/>
<name>A0A9P6EZ18_9FUNG</name>
<feature type="region of interest" description="Disordered" evidence="1">
    <location>
        <begin position="131"/>
        <end position="150"/>
    </location>
</feature>
<feature type="region of interest" description="Disordered" evidence="1">
    <location>
        <begin position="361"/>
        <end position="408"/>
    </location>
</feature>